<organism evidence="2 3">
    <name type="scientific">Corynebacterium macginleyi</name>
    <dbReference type="NCBI Taxonomy" id="38290"/>
    <lineage>
        <taxon>Bacteria</taxon>
        <taxon>Bacillati</taxon>
        <taxon>Actinomycetota</taxon>
        <taxon>Actinomycetes</taxon>
        <taxon>Mycobacteriales</taxon>
        <taxon>Corynebacteriaceae</taxon>
        <taxon>Corynebacterium</taxon>
    </lineage>
</organism>
<evidence type="ECO:0000313" key="3">
    <source>
        <dbReference type="Proteomes" id="UP000270649"/>
    </source>
</evidence>
<dbReference type="GeneID" id="92745639"/>
<evidence type="ECO:0000313" key="2">
    <source>
        <dbReference type="EMBL" id="RMB62979.1"/>
    </source>
</evidence>
<reference evidence="2 3" key="1">
    <citation type="submission" date="2018-10" db="EMBL/GenBank/DDBJ databases">
        <title>Corynebacterium macginleyi genome sequencing and assembly of the type strain and two clinical samples.</title>
        <authorList>
            <person name="Bernier A.-M."/>
            <person name="Bernard K."/>
        </authorList>
    </citation>
    <scope>NUCLEOTIDE SEQUENCE [LARGE SCALE GENOMIC DNA]</scope>
    <source>
        <strain evidence="2 3">NML 120205</strain>
    </source>
</reference>
<comment type="caution">
    <text evidence="2">The sequence shown here is derived from an EMBL/GenBank/DDBJ whole genome shotgun (WGS) entry which is preliminary data.</text>
</comment>
<dbReference type="RefSeq" id="WP_121910417.1">
    <property type="nucleotide sequence ID" value="NZ_CP068291.1"/>
</dbReference>
<dbReference type="AlphaFoldDB" id="A0A3M0GP31"/>
<evidence type="ECO:0000256" key="1">
    <source>
        <dbReference type="SAM" id="Phobius"/>
    </source>
</evidence>
<dbReference type="OrthoDB" id="4426438at2"/>
<accession>A0A3M0GP31</accession>
<keyword evidence="1" id="KW-0472">Membrane</keyword>
<sequence length="67" mass="7502">MEWLTDVGSVSSQFLVQAPVWVQMIVMVIIVVPIMIGLAWCLMWAVDRSAALISQFRNRGTTVKNHG</sequence>
<proteinExistence type="predicted"/>
<dbReference type="Proteomes" id="UP000270649">
    <property type="component" value="Unassembled WGS sequence"/>
</dbReference>
<gene>
    <name evidence="2" type="ORF">D9543_02990</name>
</gene>
<feature type="transmembrane region" description="Helical" evidence="1">
    <location>
        <begin position="20"/>
        <end position="46"/>
    </location>
</feature>
<keyword evidence="1" id="KW-1133">Transmembrane helix</keyword>
<dbReference type="EMBL" id="REGC01000003">
    <property type="protein sequence ID" value="RMB62979.1"/>
    <property type="molecule type" value="Genomic_DNA"/>
</dbReference>
<protein>
    <submittedName>
        <fullName evidence="2">Uncharacterized protein</fullName>
    </submittedName>
</protein>
<name>A0A3M0GP31_9CORY</name>
<keyword evidence="1" id="KW-0812">Transmembrane</keyword>